<organism evidence="3 4">
    <name type="scientific">Massiliimalia timonensis</name>
    <dbReference type="NCBI Taxonomy" id="1987501"/>
    <lineage>
        <taxon>Bacteria</taxon>
        <taxon>Bacillati</taxon>
        <taxon>Bacillota</taxon>
        <taxon>Clostridia</taxon>
        <taxon>Eubacteriales</taxon>
        <taxon>Oscillospiraceae</taxon>
        <taxon>Massiliimalia</taxon>
    </lineage>
</organism>
<protein>
    <submittedName>
        <fullName evidence="3">SDR family oxidoreductase</fullName>
    </submittedName>
</protein>
<sequence length="518" mass="56353">MKTIFLTDDRDPVARKLVPMLESKGYRIVSNCLSGEPVTASCRQVTIELSESGPLTEILSGLGDSLCGVLHPMPPFRAGALEDAADRLWEQVLDDGPLAAVNVAKAAGEVFARSGKGSVVFLGDLHAEKPTGCAPFYSMACGAVQMLCREAALDYGAKGVSFHFLQRGVMDTDLDRKHSRSNLYSAPELQYPSGRLQRAEELTGLVSFLFSGEGNVLNGADLRADQGLSMYYGKQLRDEEIEALVQKQKEMAQTPEEFVHGPVRTQSMKGRVALITGGGKGVGAGIARVFCAAGMKVCIGWNTSEALAHKTLAEIKQMGGEAFLFQADISDREQIRAMVEETVLRYGGIDVLVNNAALQPNLFLKQYDTALFRRLWNINVGGYWRSLQLCLPYLKKSRYGRVINISSIHGKRPTVFDPGYAMTKGAVRMFTREAALELAEKDITVNAVELGYCRIEGKTGNYLFRIEKPPQTVLNSPNPLSRVCEPEDAGFLALYLASSEAATLTGAGVRLDGGSMMV</sequence>
<dbReference type="PANTHER" id="PTHR43639">
    <property type="entry name" value="OXIDOREDUCTASE, SHORT-CHAIN DEHYDROGENASE/REDUCTASE FAMILY (AFU_ORTHOLOGUE AFUA_5G02870)"/>
    <property type="match status" value="1"/>
</dbReference>
<dbReference type="FunFam" id="3.40.50.720:FF:000084">
    <property type="entry name" value="Short-chain dehydrogenase reductase"/>
    <property type="match status" value="1"/>
</dbReference>
<dbReference type="AlphaFoldDB" id="A0A8J6P0F7"/>
<dbReference type="InterPro" id="IPR020904">
    <property type="entry name" value="Sc_DH/Rdtase_CS"/>
</dbReference>
<dbReference type="EMBL" id="JACRTL010000002">
    <property type="protein sequence ID" value="MBC8610611.1"/>
    <property type="molecule type" value="Genomic_DNA"/>
</dbReference>
<dbReference type="Gene3D" id="3.40.50.720">
    <property type="entry name" value="NAD(P)-binding Rossmann-like Domain"/>
    <property type="match status" value="2"/>
</dbReference>
<dbReference type="GO" id="GO:0016491">
    <property type="term" value="F:oxidoreductase activity"/>
    <property type="evidence" value="ECO:0007669"/>
    <property type="project" value="UniProtKB-KW"/>
</dbReference>
<reference evidence="3" key="1">
    <citation type="submission" date="2020-08" db="EMBL/GenBank/DDBJ databases">
        <title>Genome public.</title>
        <authorList>
            <person name="Liu C."/>
            <person name="Sun Q."/>
        </authorList>
    </citation>
    <scope>NUCLEOTIDE SEQUENCE</scope>
    <source>
        <strain evidence="3">NSJ-15</strain>
    </source>
</reference>
<name>A0A8J6P0F7_9FIRM</name>
<evidence type="ECO:0000256" key="2">
    <source>
        <dbReference type="ARBA" id="ARBA00023002"/>
    </source>
</evidence>
<evidence type="ECO:0000313" key="3">
    <source>
        <dbReference type="EMBL" id="MBC8610611.1"/>
    </source>
</evidence>
<evidence type="ECO:0000313" key="4">
    <source>
        <dbReference type="Proteomes" id="UP000632659"/>
    </source>
</evidence>
<dbReference type="PANTHER" id="PTHR43639:SF1">
    <property type="entry name" value="SHORT-CHAIN DEHYDROGENASE_REDUCTASE FAMILY PROTEIN"/>
    <property type="match status" value="1"/>
</dbReference>
<dbReference type="InterPro" id="IPR036291">
    <property type="entry name" value="NAD(P)-bd_dom_sf"/>
</dbReference>
<dbReference type="InterPro" id="IPR002347">
    <property type="entry name" value="SDR_fam"/>
</dbReference>
<dbReference type="PRINTS" id="PR00080">
    <property type="entry name" value="SDRFAMILY"/>
</dbReference>
<dbReference type="SUPFAM" id="SSF51735">
    <property type="entry name" value="NAD(P)-binding Rossmann-fold domains"/>
    <property type="match status" value="2"/>
</dbReference>
<dbReference type="Pfam" id="PF00106">
    <property type="entry name" value="adh_short"/>
    <property type="match status" value="1"/>
</dbReference>
<dbReference type="PROSITE" id="PS00061">
    <property type="entry name" value="ADH_SHORT"/>
    <property type="match status" value="1"/>
</dbReference>
<dbReference type="Pfam" id="PF13561">
    <property type="entry name" value="adh_short_C2"/>
    <property type="match status" value="1"/>
</dbReference>
<comment type="similarity">
    <text evidence="1">Belongs to the short-chain dehydrogenases/reductases (SDR) family.</text>
</comment>
<gene>
    <name evidence="3" type="ORF">H8702_05670</name>
</gene>
<proteinExistence type="inferred from homology"/>
<dbReference type="CDD" id="cd05233">
    <property type="entry name" value="SDR_c"/>
    <property type="match status" value="1"/>
</dbReference>
<comment type="caution">
    <text evidence="3">The sequence shown here is derived from an EMBL/GenBank/DDBJ whole genome shotgun (WGS) entry which is preliminary data.</text>
</comment>
<keyword evidence="2" id="KW-0560">Oxidoreductase</keyword>
<accession>A0A8J6P0F7</accession>
<evidence type="ECO:0000256" key="1">
    <source>
        <dbReference type="ARBA" id="ARBA00006484"/>
    </source>
</evidence>
<dbReference type="PRINTS" id="PR00081">
    <property type="entry name" value="GDHRDH"/>
</dbReference>
<dbReference type="GO" id="GO:0008206">
    <property type="term" value="P:bile acid metabolic process"/>
    <property type="evidence" value="ECO:0007669"/>
    <property type="project" value="UniProtKB-ARBA"/>
</dbReference>
<dbReference type="RefSeq" id="WP_187536371.1">
    <property type="nucleotide sequence ID" value="NZ_JACRTL010000002.1"/>
</dbReference>
<keyword evidence="4" id="KW-1185">Reference proteome</keyword>
<dbReference type="Proteomes" id="UP000632659">
    <property type="component" value="Unassembled WGS sequence"/>
</dbReference>